<dbReference type="CDD" id="cd00067">
    <property type="entry name" value="GAL4"/>
    <property type="match status" value="1"/>
</dbReference>
<evidence type="ECO:0000256" key="7">
    <source>
        <dbReference type="ARBA" id="ARBA00023242"/>
    </source>
</evidence>
<evidence type="ECO:0000313" key="9">
    <source>
        <dbReference type="EMBL" id="KAK1637517.1"/>
    </source>
</evidence>
<organism evidence="9 10">
    <name type="scientific">Colletotrichum phormii</name>
    <dbReference type="NCBI Taxonomy" id="359342"/>
    <lineage>
        <taxon>Eukaryota</taxon>
        <taxon>Fungi</taxon>
        <taxon>Dikarya</taxon>
        <taxon>Ascomycota</taxon>
        <taxon>Pezizomycotina</taxon>
        <taxon>Sordariomycetes</taxon>
        <taxon>Hypocreomycetidae</taxon>
        <taxon>Glomerellales</taxon>
        <taxon>Glomerellaceae</taxon>
        <taxon>Colletotrichum</taxon>
        <taxon>Colletotrichum acutatum species complex</taxon>
    </lineage>
</organism>
<evidence type="ECO:0000256" key="1">
    <source>
        <dbReference type="ARBA" id="ARBA00004123"/>
    </source>
</evidence>
<accession>A0AAI9ZVS7</accession>
<gene>
    <name evidence="9" type="ORF">BDP81DRAFT_318007</name>
</gene>
<dbReference type="GeneID" id="85469175"/>
<keyword evidence="7" id="KW-0539">Nucleus</keyword>
<keyword evidence="2" id="KW-0479">Metal-binding</keyword>
<proteinExistence type="predicted"/>
<evidence type="ECO:0000256" key="3">
    <source>
        <dbReference type="ARBA" id="ARBA00022833"/>
    </source>
</evidence>
<dbReference type="Pfam" id="PF04082">
    <property type="entry name" value="Fungal_trans"/>
    <property type="match status" value="1"/>
</dbReference>
<name>A0AAI9ZVS7_9PEZI</name>
<dbReference type="GO" id="GO:0008270">
    <property type="term" value="F:zinc ion binding"/>
    <property type="evidence" value="ECO:0007669"/>
    <property type="project" value="InterPro"/>
</dbReference>
<evidence type="ECO:0000256" key="6">
    <source>
        <dbReference type="ARBA" id="ARBA00023163"/>
    </source>
</evidence>
<evidence type="ECO:0000256" key="4">
    <source>
        <dbReference type="ARBA" id="ARBA00023015"/>
    </source>
</evidence>
<dbReference type="RefSeq" id="XP_060446124.1">
    <property type="nucleotide sequence ID" value="XM_060584313.1"/>
</dbReference>
<dbReference type="InterPro" id="IPR036864">
    <property type="entry name" value="Zn2-C6_fun-type_DNA-bd_sf"/>
</dbReference>
<dbReference type="GO" id="GO:0000981">
    <property type="term" value="F:DNA-binding transcription factor activity, RNA polymerase II-specific"/>
    <property type="evidence" value="ECO:0007669"/>
    <property type="project" value="InterPro"/>
</dbReference>
<dbReference type="GO" id="GO:0003677">
    <property type="term" value="F:DNA binding"/>
    <property type="evidence" value="ECO:0007669"/>
    <property type="project" value="UniProtKB-KW"/>
</dbReference>
<comment type="subcellular location">
    <subcellularLocation>
        <location evidence="1">Nucleus</location>
    </subcellularLocation>
</comment>
<dbReference type="InterPro" id="IPR001138">
    <property type="entry name" value="Zn2Cys6_DnaBD"/>
</dbReference>
<dbReference type="Proteomes" id="UP001243989">
    <property type="component" value="Unassembled WGS sequence"/>
</dbReference>
<comment type="caution">
    <text evidence="9">The sequence shown here is derived from an EMBL/GenBank/DDBJ whole genome shotgun (WGS) entry which is preliminary data.</text>
</comment>
<dbReference type="PROSITE" id="PS00463">
    <property type="entry name" value="ZN2_CY6_FUNGAL_1"/>
    <property type="match status" value="1"/>
</dbReference>
<reference evidence="9" key="1">
    <citation type="submission" date="2021-06" db="EMBL/GenBank/DDBJ databases">
        <title>Comparative genomics, transcriptomics and evolutionary studies reveal genomic signatures of adaptation to plant cell wall in hemibiotrophic fungi.</title>
        <authorList>
            <consortium name="DOE Joint Genome Institute"/>
            <person name="Baroncelli R."/>
            <person name="Diaz J.F."/>
            <person name="Benocci T."/>
            <person name="Peng M."/>
            <person name="Battaglia E."/>
            <person name="Haridas S."/>
            <person name="Andreopoulos W."/>
            <person name="Labutti K."/>
            <person name="Pangilinan J."/>
            <person name="Floch G.L."/>
            <person name="Makela M.R."/>
            <person name="Henrissat B."/>
            <person name="Grigoriev I.V."/>
            <person name="Crouch J.A."/>
            <person name="De Vries R.P."/>
            <person name="Sukno S.A."/>
            <person name="Thon M.R."/>
        </authorList>
    </citation>
    <scope>NUCLEOTIDE SEQUENCE</scope>
    <source>
        <strain evidence="9">CBS 102054</strain>
    </source>
</reference>
<dbReference type="InterPro" id="IPR051615">
    <property type="entry name" value="Transcr_Regulatory_Elem"/>
</dbReference>
<protein>
    <recommendedName>
        <fullName evidence="8">Zn(2)-C6 fungal-type domain-containing protein</fullName>
    </recommendedName>
</protein>
<sequence length="312" mass="34958">MPQASSERAASQPKRRYTSKACEECRRRRAKCDGLRPICGRCSERSINCLYRSEEDGRKPASKTYVQLLRNRIDLLEAVLQSHTIDVEAAVAQLSAAGTAPQLSSIASTLATGSDAGLSASAFDDLCATFEGALSLDESVNYDQDGEMRYFGPASGRLEFQSESTSESDDHASPLTSKSMETNRYILPLEADVYPEDLTTELIDLFFEYQNPWCQVVDEKLFRESMKTQGRFFSPCLLNCILALGSRYSDRIDTRSIPEDQNTAGKIFLQKAEVLLHYDMKRPTITTIQSISLLVGVYVVRFGRDRYHSFLC</sequence>
<dbReference type="AlphaFoldDB" id="A0AAI9ZVS7"/>
<keyword evidence="6" id="KW-0804">Transcription</keyword>
<evidence type="ECO:0000256" key="2">
    <source>
        <dbReference type="ARBA" id="ARBA00022723"/>
    </source>
</evidence>
<keyword evidence="10" id="KW-1185">Reference proteome</keyword>
<dbReference type="InterPro" id="IPR007219">
    <property type="entry name" value="XnlR_reg_dom"/>
</dbReference>
<dbReference type="Gene3D" id="4.10.240.10">
    <property type="entry name" value="Zn(2)-C6 fungal-type DNA-binding domain"/>
    <property type="match status" value="1"/>
</dbReference>
<feature type="domain" description="Zn(2)-C6 fungal-type" evidence="8">
    <location>
        <begin position="21"/>
        <end position="51"/>
    </location>
</feature>
<dbReference type="Pfam" id="PF00172">
    <property type="entry name" value="Zn_clus"/>
    <property type="match status" value="1"/>
</dbReference>
<dbReference type="GO" id="GO:0005634">
    <property type="term" value="C:nucleus"/>
    <property type="evidence" value="ECO:0007669"/>
    <property type="project" value="UniProtKB-SubCell"/>
</dbReference>
<dbReference type="CDD" id="cd12148">
    <property type="entry name" value="fungal_TF_MHR"/>
    <property type="match status" value="1"/>
</dbReference>
<dbReference type="PANTHER" id="PTHR31313:SF83">
    <property type="entry name" value="ZN(II)2CYS6 TRANSCRIPTION FACTOR (EUROFUNG)"/>
    <property type="match status" value="1"/>
</dbReference>
<dbReference type="EMBL" id="JAHMHQ010000008">
    <property type="protein sequence ID" value="KAK1637517.1"/>
    <property type="molecule type" value="Genomic_DNA"/>
</dbReference>
<dbReference type="SMART" id="SM00066">
    <property type="entry name" value="GAL4"/>
    <property type="match status" value="1"/>
</dbReference>
<dbReference type="GO" id="GO:0006351">
    <property type="term" value="P:DNA-templated transcription"/>
    <property type="evidence" value="ECO:0007669"/>
    <property type="project" value="InterPro"/>
</dbReference>
<keyword evidence="5" id="KW-0238">DNA-binding</keyword>
<evidence type="ECO:0000256" key="5">
    <source>
        <dbReference type="ARBA" id="ARBA00023125"/>
    </source>
</evidence>
<dbReference type="PROSITE" id="PS50048">
    <property type="entry name" value="ZN2_CY6_FUNGAL_2"/>
    <property type="match status" value="1"/>
</dbReference>
<keyword evidence="4" id="KW-0805">Transcription regulation</keyword>
<evidence type="ECO:0000259" key="8">
    <source>
        <dbReference type="PROSITE" id="PS50048"/>
    </source>
</evidence>
<dbReference type="SUPFAM" id="SSF57701">
    <property type="entry name" value="Zn2/Cys6 DNA-binding domain"/>
    <property type="match status" value="1"/>
</dbReference>
<keyword evidence="3" id="KW-0862">Zinc</keyword>
<dbReference type="PANTHER" id="PTHR31313">
    <property type="entry name" value="TY1 ENHANCER ACTIVATOR"/>
    <property type="match status" value="1"/>
</dbReference>
<evidence type="ECO:0000313" key="10">
    <source>
        <dbReference type="Proteomes" id="UP001243989"/>
    </source>
</evidence>